<reference evidence="2 3" key="1">
    <citation type="journal article" date="2023" name="Mol. Phylogenet. Evol.">
        <title>Genome-scale phylogeny and comparative genomics of the fungal order Sordariales.</title>
        <authorList>
            <person name="Hensen N."/>
            <person name="Bonometti L."/>
            <person name="Westerberg I."/>
            <person name="Brannstrom I.O."/>
            <person name="Guillou S."/>
            <person name="Cros-Aarteil S."/>
            <person name="Calhoun S."/>
            <person name="Haridas S."/>
            <person name="Kuo A."/>
            <person name="Mondo S."/>
            <person name="Pangilinan J."/>
            <person name="Riley R."/>
            <person name="LaButti K."/>
            <person name="Andreopoulos B."/>
            <person name="Lipzen A."/>
            <person name="Chen C."/>
            <person name="Yan M."/>
            <person name="Daum C."/>
            <person name="Ng V."/>
            <person name="Clum A."/>
            <person name="Steindorff A."/>
            <person name="Ohm R.A."/>
            <person name="Martin F."/>
            <person name="Silar P."/>
            <person name="Natvig D.O."/>
            <person name="Lalanne C."/>
            <person name="Gautier V."/>
            <person name="Ament-Velasquez S.L."/>
            <person name="Kruys A."/>
            <person name="Hutchinson M.I."/>
            <person name="Powell A.J."/>
            <person name="Barry K."/>
            <person name="Miller A.N."/>
            <person name="Grigoriev I.V."/>
            <person name="Debuchy R."/>
            <person name="Gladieux P."/>
            <person name="Hiltunen Thoren M."/>
            <person name="Johannesson H."/>
        </authorList>
    </citation>
    <scope>NUCLEOTIDE SEQUENCE [LARGE SCALE GENOMIC DNA]</scope>
    <source>
        <strain evidence="2 3">FGSC 10403</strain>
    </source>
</reference>
<sequence length="230" mass="24945">MFGTRSRPGAATTGGISHRRAHTPLLFAERWSNISEMLTSSKHYRANHTLPGFYGPYGSMVRMVITASSPRAGMVVQFTCGLPACLHNESAQVVGYQVVIAILKVFLEGVLLCVDFIHPGDKVPSKIPTMVPVTGAVMLLLMIFSTVTTHDKTVGARLSQSSRQQTQYLAIEAANRLAAANSVDVYRNATDFLSKYVTDQNEAIGQSKDFVLEYTRDVNAESDVDGGVGT</sequence>
<evidence type="ECO:0000313" key="3">
    <source>
        <dbReference type="Proteomes" id="UP001285908"/>
    </source>
</evidence>
<name>A0AAJ0I4T6_9PEZI</name>
<dbReference type="RefSeq" id="XP_062691227.1">
    <property type="nucleotide sequence ID" value="XM_062838333.1"/>
</dbReference>
<dbReference type="AlphaFoldDB" id="A0AAJ0I4T6"/>
<dbReference type="GeneID" id="87875955"/>
<keyword evidence="1" id="KW-1133">Transmembrane helix</keyword>
<comment type="caution">
    <text evidence="2">The sequence shown here is derived from an EMBL/GenBank/DDBJ whole genome shotgun (WGS) entry which is preliminary data.</text>
</comment>
<proteinExistence type="predicted"/>
<keyword evidence="1" id="KW-0812">Transmembrane</keyword>
<feature type="transmembrane region" description="Helical" evidence="1">
    <location>
        <begin position="129"/>
        <end position="147"/>
    </location>
</feature>
<organism evidence="2 3">
    <name type="scientific">Neurospora hispaniola</name>
    <dbReference type="NCBI Taxonomy" id="588809"/>
    <lineage>
        <taxon>Eukaryota</taxon>
        <taxon>Fungi</taxon>
        <taxon>Dikarya</taxon>
        <taxon>Ascomycota</taxon>
        <taxon>Pezizomycotina</taxon>
        <taxon>Sordariomycetes</taxon>
        <taxon>Sordariomycetidae</taxon>
        <taxon>Sordariales</taxon>
        <taxon>Sordariaceae</taxon>
        <taxon>Neurospora</taxon>
    </lineage>
</organism>
<evidence type="ECO:0000256" key="1">
    <source>
        <dbReference type="SAM" id="Phobius"/>
    </source>
</evidence>
<keyword evidence="3" id="KW-1185">Reference proteome</keyword>
<protein>
    <submittedName>
        <fullName evidence="2">Uncharacterized protein</fullName>
    </submittedName>
</protein>
<gene>
    <name evidence="2" type="ORF">B0T23DRAFT_398040</name>
</gene>
<dbReference type="EMBL" id="JAULSX010000006">
    <property type="protein sequence ID" value="KAK3489520.1"/>
    <property type="molecule type" value="Genomic_DNA"/>
</dbReference>
<feature type="transmembrane region" description="Helical" evidence="1">
    <location>
        <begin position="94"/>
        <end position="117"/>
    </location>
</feature>
<keyword evidence="1" id="KW-0472">Membrane</keyword>
<accession>A0AAJ0I4T6</accession>
<dbReference type="Proteomes" id="UP001285908">
    <property type="component" value="Unassembled WGS sequence"/>
</dbReference>
<evidence type="ECO:0000313" key="2">
    <source>
        <dbReference type="EMBL" id="KAK3489520.1"/>
    </source>
</evidence>